<keyword evidence="4 5" id="KW-0560">Oxidoreductase</keyword>
<comment type="caution">
    <text evidence="6">The sequence shown here is derived from an EMBL/GenBank/DDBJ whole genome shotgun (WGS) entry which is preliminary data.</text>
</comment>
<dbReference type="GO" id="GO:0050660">
    <property type="term" value="F:flavin adenine dinucleotide binding"/>
    <property type="evidence" value="ECO:0007669"/>
    <property type="project" value="InterPro"/>
</dbReference>
<organism evidence="6 8">
    <name type="scientific">Didymodactylos carnosus</name>
    <dbReference type="NCBI Taxonomy" id="1234261"/>
    <lineage>
        <taxon>Eukaryota</taxon>
        <taxon>Metazoa</taxon>
        <taxon>Spiralia</taxon>
        <taxon>Gnathifera</taxon>
        <taxon>Rotifera</taxon>
        <taxon>Eurotatoria</taxon>
        <taxon>Bdelloidea</taxon>
        <taxon>Philodinida</taxon>
        <taxon>Philodinidae</taxon>
        <taxon>Didymodactylos</taxon>
    </lineage>
</organism>
<keyword evidence="2 5" id="KW-0285">Flavoprotein</keyword>
<protein>
    <recommendedName>
        <fullName evidence="5">Flavin-containing monooxygenase</fullName>
        <ecNumber evidence="5">1.-.-.-</ecNumber>
    </recommendedName>
</protein>
<accession>A0A8S2FC47</accession>
<name>A0A8S2FC47_9BILA</name>
<dbReference type="SUPFAM" id="SSF51905">
    <property type="entry name" value="FAD/NAD(P)-binding domain"/>
    <property type="match status" value="1"/>
</dbReference>
<evidence type="ECO:0000313" key="8">
    <source>
        <dbReference type="Proteomes" id="UP000677228"/>
    </source>
</evidence>
<dbReference type="Pfam" id="PF00743">
    <property type="entry name" value="FMO-like"/>
    <property type="match status" value="1"/>
</dbReference>
<keyword evidence="3 5" id="KW-0274">FAD</keyword>
<dbReference type="InterPro" id="IPR051209">
    <property type="entry name" value="FAD-bind_Monooxygenase_sf"/>
</dbReference>
<evidence type="ECO:0000256" key="3">
    <source>
        <dbReference type="ARBA" id="ARBA00022827"/>
    </source>
</evidence>
<comment type="similarity">
    <text evidence="5">Belongs to the FMO family.</text>
</comment>
<evidence type="ECO:0000313" key="7">
    <source>
        <dbReference type="EMBL" id="CAF4219982.1"/>
    </source>
</evidence>
<evidence type="ECO:0000256" key="4">
    <source>
        <dbReference type="ARBA" id="ARBA00023002"/>
    </source>
</evidence>
<dbReference type="GO" id="GO:0050661">
    <property type="term" value="F:NADP binding"/>
    <property type="evidence" value="ECO:0007669"/>
    <property type="project" value="InterPro"/>
</dbReference>
<keyword evidence="5" id="KW-0503">Monooxygenase</keyword>
<dbReference type="EMBL" id="CAJOBA010049088">
    <property type="protein sequence ID" value="CAF4219982.1"/>
    <property type="molecule type" value="Genomic_DNA"/>
</dbReference>
<comment type="similarity">
    <text evidence="1">Belongs to the FAD-binding monooxygenase family.</text>
</comment>
<evidence type="ECO:0000256" key="1">
    <source>
        <dbReference type="ARBA" id="ARBA00010139"/>
    </source>
</evidence>
<dbReference type="InterPro" id="IPR036188">
    <property type="entry name" value="FAD/NAD-bd_sf"/>
</dbReference>
<sequence>MLIMTLQLNEKIRKLMLVNVQIDWVVHEYCADKYHLMKNIQFNTNVSQCRWIEERQQWRVTSNNNQYLYAQYLVAGYGPLSNAQYLDNIEGIQTFQGDQFHSAKWNTNHSFDKKRVAVIGTGASALRSYSYWTYEVTVLPSVHRWPLRHGLQILMKYNLYSQVRHPELRKNQHLKLN</sequence>
<dbReference type="InterPro" id="IPR020946">
    <property type="entry name" value="Flavin_mOase-like"/>
</dbReference>
<dbReference type="EC" id="1.-.-.-" evidence="5"/>
<dbReference type="PANTHER" id="PTHR42877">
    <property type="entry name" value="L-ORNITHINE N(5)-MONOOXYGENASE-RELATED"/>
    <property type="match status" value="1"/>
</dbReference>
<comment type="cofactor">
    <cofactor evidence="5">
        <name>FAD</name>
        <dbReference type="ChEBI" id="CHEBI:57692"/>
    </cofactor>
</comment>
<dbReference type="Proteomes" id="UP000677228">
    <property type="component" value="Unassembled WGS sequence"/>
</dbReference>
<gene>
    <name evidence="6" type="ORF">OVA965_LOCUS33610</name>
    <name evidence="7" type="ORF">TMI583_LOCUS34503</name>
</gene>
<evidence type="ECO:0000313" key="6">
    <source>
        <dbReference type="EMBL" id="CAF1418368.1"/>
    </source>
</evidence>
<dbReference type="PANTHER" id="PTHR42877:SF4">
    <property type="entry name" value="FAD_NAD(P)-BINDING DOMAIN-CONTAINING PROTEIN-RELATED"/>
    <property type="match status" value="1"/>
</dbReference>
<evidence type="ECO:0000256" key="2">
    <source>
        <dbReference type="ARBA" id="ARBA00022630"/>
    </source>
</evidence>
<reference evidence="6" key="1">
    <citation type="submission" date="2021-02" db="EMBL/GenBank/DDBJ databases">
        <authorList>
            <person name="Nowell W R."/>
        </authorList>
    </citation>
    <scope>NUCLEOTIDE SEQUENCE</scope>
</reference>
<dbReference type="AlphaFoldDB" id="A0A8S2FC47"/>
<dbReference type="Gene3D" id="3.50.50.60">
    <property type="entry name" value="FAD/NAD(P)-binding domain"/>
    <property type="match status" value="1"/>
</dbReference>
<proteinExistence type="inferred from homology"/>
<dbReference type="Proteomes" id="UP000682733">
    <property type="component" value="Unassembled WGS sequence"/>
</dbReference>
<dbReference type="GO" id="GO:0004499">
    <property type="term" value="F:N,N-dimethylaniline monooxygenase activity"/>
    <property type="evidence" value="ECO:0007669"/>
    <property type="project" value="InterPro"/>
</dbReference>
<dbReference type="EMBL" id="CAJNOK010027333">
    <property type="protein sequence ID" value="CAF1418368.1"/>
    <property type="molecule type" value="Genomic_DNA"/>
</dbReference>
<evidence type="ECO:0000256" key="5">
    <source>
        <dbReference type="RuleBase" id="RU361177"/>
    </source>
</evidence>